<sequence>MAEPSKTSTNPPEIFHRKKQKFLRRILELFIFSKNRAAEKKREEMTRNEIFRSGAKIDGRACG</sequence>
<reference evidence="1 2" key="1">
    <citation type="submission" date="2024-06" db="EMBL/GenBank/DDBJ databases">
        <title>Thioclava kandeliae sp. nov. from a rhizosphere soil sample of Kandelia candel in a mangrove.</title>
        <authorList>
            <person name="Mu T."/>
        </authorList>
    </citation>
    <scope>NUCLEOTIDE SEQUENCE [LARGE SCALE GENOMIC DNA]</scope>
    <source>
        <strain evidence="1 2">CPCC 100088</strain>
    </source>
</reference>
<evidence type="ECO:0000313" key="2">
    <source>
        <dbReference type="Proteomes" id="UP001438953"/>
    </source>
</evidence>
<proteinExistence type="predicted"/>
<accession>A0ABV1SKD1</accession>
<dbReference type="EMBL" id="JAYWLC010000018">
    <property type="protein sequence ID" value="MER5173362.1"/>
    <property type="molecule type" value="Genomic_DNA"/>
</dbReference>
<dbReference type="Proteomes" id="UP001438953">
    <property type="component" value="Unassembled WGS sequence"/>
</dbReference>
<comment type="caution">
    <text evidence="1">The sequence shown here is derived from an EMBL/GenBank/DDBJ whole genome shotgun (WGS) entry which is preliminary data.</text>
</comment>
<protein>
    <submittedName>
        <fullName evidence="1">Uncharacterized protein</fullName>
    </submittedName>
</protein>
<keyword evidence="2" id="KW-1185">Reference proteome</keyword>
<dbReference type="RefSeq" id="WP_350938663.1">
    <property type="nucleotide sequence ID" value="NZ_JAYWLC010000018.1"/>
</dbReference>
<name>A0ABV1SKD1_9RHOB</name>
<gene>
    <name evidence="1" type="ORF">VSX56_16460</name>
</gene>
<organism evidence="1 2">
    <name type="scientific">Thioclava kandeliae</name>
    <dbReference type="NCBI Taxonomy" id="3070818"/>
    <lineage>
        <taxon>Bacteria</taxon>
        <taxon>Pseudomonadati</taxon>
        <taxon>Pseudomonadota</taxon>
        <taxon>Alphaproteobacteria</taxon>
        <taxon>Rhodobacterales</taxon>
        <taxon>Paracoccaceae</taxon>
        <taxon>Thioclava</taxon>
    </lineage>
</organism>
<evidence type="ECO:0000313" key="1">
    <source>
        <dbReference type="EMBL" id="MER5173362.1"/>
    </source>
</evidence>